<name>A0A843U4D1_COLES</name>
<evidence type="ECO:0000256" key="4">
    <source>
        <dbReference type="ARBA" id="ARBA00022970"/>
    </source>
</evidence>
<reference evidence="9" key="1">
    <citation type="submission" date="2017-07" db="EMBL/GenBank/DDBJ databases">
        <title>Taro Niue Genome Assembly and Annotation.</title>
        <authorList>
            <person name="Atibalentja N."/>
            <person name="Keating K."/>
            <person name="Fields C.J."/>
        </authorList>
    </citation>
    <scope>NUCLEOTIDE SEQUENCE</scope>
    <source>
        <strain evidence="9">Niue_2</strain>
        <tissue evidence="9">Leaf</tissue>
    </source>
</reference>
<keyword evidence="6 7" id="KW-0472">Membrane</keyword>
<feature type="transmembrane region" description="Helical" evidence="7">
    <location>
        <begin position="211"/>
        <end position="227"/>
    </location>
</feature>
<evidence type="ECO:0000259" key="8">
    <source>
        <dbReference type="Pfam" id="PF01490"/>
    </source>
</evidence>
<feature type="transmembrane region" description="Helical" evidence="7">
    <location>
        <begin position="324"/>
        <end position="344"/>
    </location>
</feature>
<evidence type="ECO:0000256" key="1">
    <source>
        <dbReference type="ARBA" id="ARBA00004370"/>
    </source>
</evidence>
<feature type="transmembrane region" description="Helical" evidence="7">
    <location>
        <begin position="87"/>
        <end position="109"/>
    </location>
</feature>
<feature type="domain" description="Amino acid transporter transmembrane" evidence="8">
    <location>
        <begin position="84"/>
        <end position="493"/>
    </location>
</feature>
<keyword evidence="5 7" id="KW-1133">Transmembrane helix</keyword>
<keyword evidence="2" id="KW-0813">Transport</keyword>
<evidence type="ECO:0000256" key="3">
    <source>
        <dbReference type="ARBA" id="ARBA00022692"/>
    </source>
</evidence>
<dbReference type="GO" id="GO:0016020">
    <property type="term" value="C:membrane"/>
    <property type="evidence" value="ECO:0007669"/>
    <property type="project" value="UniProtKB-SubCell"/>
</dbReference>
<keyword evidence="3 7" id="KW-0812">Transmembrane</keyword>
<comment type="caution">
    <text evidence="9">The sequence shown here is derived from an EMBL/GenBank/DDBJ whole genome shotgun (WGS) entry which is preliminary data.</text>
</comment>
<sequence>MSAEGEPIVMEMEPLPETPLGALADEAVIRAPASQLWNSPSLTRPEVPAVLRAMASVREYLEEIGHLTRPDPQDASLPITESRKGNAFYAAFHTLCSGIGFQALLLPVAFASLGWTWGIISLSLAFIWQLYTIWLLTQLHESSTGTRYSRYLNLCMVAFGDRLAKCLAKFPTMYLSAGTCTTLIFVGGGSTKLFFEIVCGTTCESKPLTTIEWYLVFICLAVVLAQLPNLNSIAVVSFIGSITAISYCTIIWVMSVAKGRPDGISYEPAGETESEVRRVLAILNGLGIIAFGFRGHNLVLEIQATMPSTSKQPSHVPMWRGVKFAYAIIACCLFPIAIAGYWAYVNLIPPRGILSALHRFHGKDTSRAVLGLVTMIVVINCMTMFPIYAMPVFDNLESCYTSRKNKPCPRWLRSGIRVFFGSAAFLIAVAFPFLPDLAGLLGGLSLPVTMAYPCFMWVVMNKTKRYSGMWNANLMLGVLGMALSLLLLVGAVWRIADKGLNLRLFRPGHDIVADSF</sequence>
<feature type="transmembrane region" description="Helical" evidence="7">
    <location>
        <begin position="368"/>
        <end position="393"/>
    </location>
</feature>
<dbReference type="InterPro" id="IPR013057">
    <property type="entry name" value="AA_transpt_TM"/>
</dbReference>
<dbReference type="PANTHER" id="PTHR48017">
    <property type="entry name" value="OS05G0424000 PROTEIN-RELATED"/>
    <property type="match status" value="1"/>
</dbReference>
<organism evidence="9 10">
    <name type="scientific">Colocasia esculenta</name>
    <name type="common">Wild taro</name>
    <name type="synonym">Arum esculentum</name>
    <dbReference type="NCBI Taxonomy" id="4460"/>
    <lineage>
        <taxon>Eukaryota</taxon>
        <taxon>Viridiplantae</taxon>
        <taxon>Streptophyta</taxon>
        <taxon>Embryophyta</taxon>
        <taxon>Tracheophyta</taxon>
        <taxon>Spermatophyta</taxon>
        <taxon>Magnoliopsida</taxon>
        <taxon>Liliopsida</taxon>
        <taxon>Araceae</taxon>
        <taxon>Aroideae</taxon>
        <taxon>Colocasieae</taxon>
        <taxon>Colocasia</taxon>
    </lineage>
</organism>
<proteinExistence type="predicted"/>
<keyword evidence="10" id="KW-1185">Reference proteome</keyword>
<dbReference type="OrthoDB" id="40134at2759"/>
<dbReference type="AlphaFoldDB" id="A0A843U4D1"/>
<feature type="transmembrane region" description="Helical" evidence="7">
    <location>
        <begin position="472"/>
        <end position="496"/>
    </location>
</feature>
<dbReference type="Pfam" id="PF01490">
    <property type="entry name" value="Aa_trans"/>
    <property type="match status" value="1"/>
</dbReference>
<evidence type="ECO:0000256" key="7">
    <source>
        <dbReference type="SAM" id="Phobius"/>
    </source>
</evidence>
<dbReference type="EMBL" id="NMUH01000294">
    <property type="protein sequence ID" value="MQL76363.1"/>
    <property type="molecule type" value="Genomic_DNA"/>
</dbReference>
<keyword evidence="4" id="KW-0029">Amino-acid transport</keyword>
<comment type="subcellular location">
    <subcellularLocation>
        <location evidence="1">Membrane</location>
    </subcellularLocation>
</comment>
<accession>A0A843U4D1</accession>
<gene>
    <name evidence="9" type="ORF">Taro_008753</name>
</gene>
<feature type="transmembrane region" description="Helical" evidence="7">
    <location>
        <begin position="440"/>
        <end position="460"/>
    </location>
</feature>
<evidence type="ECO:0000256" key="6">
    <source>
        <dbReference type="ARBA" id="ARBA00023136"/>
    </source>
</evidence>
<dbReference type="GO" id="GO:0006865">
    <property type="term" value="P:amino acid transport"/>
    <property type="evidence" value="ECO:0007669"/>
    <property type="project" value="UniProtKB-KW"/>
</dbReference>
<evidence type="ECO:0000256" key="5">
    <source>
        <dbReference type="ARBA" id="ARBA00022989"/>
    </source>
</evidence>
<evidence type="ECO:0000313" key="9">
    <source>
        <dbReference type="EMBL" id="MQL76363.1"/>
    </source>
</evidence>
<dbReference type="Proteomes" id="UP000652761">
    <property type="component" value="Unassembled WGS sequence"/>
</dbReference>
<evidence type="ECO:0000256" key="2">
    <source>
        <dbReference type="ARBA" id="ARBA00022448"/>
    </source>
</evidence>
<evidence type="ECO:0000313" key="10">
    <source>
        <dbReference type="Proteomes" id="UP000652761"/>
    </source>
</evidence>
<protein>
    <recommendedName>
        <fullName evidence="8">Amino acid transporter transmembrane domain-containing protein</fullName>
    </recommendedName>
</protein>
<feature type="transmembrane region" description="Helical" evidence="7">
    <location>
        <begin position="414"/>
        <end position="434"/>
    </location>
</feature>
<feature type="transmembrane region" description="Helical" evidence="7">
    <location>
        <begin position="233"/>
        <end position="254"/>
    </location>
</feature>
<feature type="transmembrane region" description="Helical" evidence="7">
    <location>
        <begin position="115"/>
        <end position="137"/>
    </location>
</feature>